<keyword evidence="2" id="KW-1185">Reference proteome</keyword>
<evidence type="ECO:0000313" key="1">
    <source>
        <dbReference type="EMBL" id="CAH1241738.1"/>
    </source>
</evidence>
<organism evidence="1 2">
    <name type="scientific">Branchiostoma lanceolatum</name>
    <name type="common">Common lancelet</name>
    <name type="synonym">Amphioxus lanceolatum</name>
    <dbReference type="NCBI Taxonomy" id="7740"/>
    <lineage>
        <taxon>Eukaryota</taxon>
        <taxon>Metazoa</taxon>
        <taxon>Chordata</taxon>
        <taxon>Cephalochordata</taxon>
        <taxon>Leptocardii</taxon>
        <taxon>Amphioxiformes</taxon>
        <taxon>Branchiostomatidae</taxon>
        <taxon>Branchiostoma</taxon>
    </lineage>
</organism>
<dbReference type="AlphaFoldDB" id="A0A8K0E9F0"/>
<dbReference type="OrthoDB" id="90756at2759"/>
<dbReference type="Proteomes" id="UP000838412">
    <property type="component" value="Chromosome 12"/>
</dbReference>
<protein>
    <submittedName>
        <fullName evidence="1">Hypp6406 protein</fullName>
    </submittedName>
</protein>
<evidence type="ECO:0000313" key="2">
    <source>
        <dbReference type="Proteomes" id="UP000838412"/>
    </source>
</evidence>
<proteinExistence type="predicted"/>
<accession>A0A8K0E9F0</accession>
<dbReference type="EMBL" id="OV696697">
    <property type="protein sequence ID" value="CAH1241738.1"/>
    <property type="molecule type" value="Genomic_DNA"/>
</dbReference>
<gene>
    <name evidence="1" type="primary">Hypp6406</name>
    <name evidence="1" type="ORF">BLAG_LOCUS5229</name>
</gene>
<reference evidence="1" key="1">
    <citation type="submission" date="2022-01" db="EMBL/GenBank/DDBJ databases">
        <authorList>
            <person name="Braso-Vives M."/>
        </authorList>
    </citation>
    <scope>NUCLEOTIDE SEQUENCE</scope>
</reference>
<sequence>MDGTFKVVRAFVRSGDDIKQVPLAFALMSSRRKGDYKAVLTELKKALPTDINQQECVMDYEPALWQAIPLVFPGKQLKGDNEKRDDVKIFEVEEGHDAVLESTYDSFQETIRSTMLEDNLICWAVGDDDMDVGQVLHHHHHGLQPYVEAVQEAREVDKRIEEIRELDDLEGDLLYEMLEGENVENTISLKDEIESLMQCKKKLVQLVYAM</sequence>
<name>A0A8K0E9F0_BRALA</name>